<dbReference type="Proteomes" id="UP000824124">
    <property type="component" value="Unassembled WGS sequence"/>
</dbReference>
<evidence type="ECO:0000313" key="2">
    <source>
        <dbReference type="EMBL" id="HIU10299.1"/>
    </source>
</evidence>
<dbReference type="PANTHER" id="PTHR34875:SF6">
    <property type="entry name" value="UPF0237 PROTEIN MJ1558"/>
    <property type="match status" value="1"/>
</dbReference>
<sequence length="90" mass="10073">MRAIITVLGKDNMGIIYNVTKIVSSYSVNILDISQTIMNSDIFAMVMLVDTAKMQGEFKELAADLKAYGNQAGYDIYVQREDVFNAMHTI</sequence>
<dbReference type="InterPro" id="IPR050990">
    <property type="entry name" value="UPF0237/GcvR_regulator"/>
</dbReference>
<dbReference type="CDD" id="cd04872">
    <property type="entry name" value="ACT_1ZPV"/>
    <property type="match status" value="1"/>
</dbReference>
<accession>A0A9D1HJA2</accession>
<protein>
    <submittedName>
        <fullName evidence="2">ACT domain-containing protein</fullName>
    </submittedName>
</protein>
<dbReference type="InterPro" id="IPR045865">
    <property type="entry name" value="ACT-like_dom_sf"/>
</dbReference>
<dbReference type="NCBIfam" id="NF001220">
    <property type="entry name" value="PRK00194.1"/>
    <property type="match status" value="1"/>
</dbReference>
<dbReference type="Gene3D" id="3.30.70.260">
    <property type="match status" value="1"/>
</dbReference>
<proteinExistence type="predicted"/>
<evidence type="ECO:0000313" key="3">
    <source>
        <dbReference type="Proteomes" id="UP000824124"/>
    </source>
</evidence>
<dbReference type="InterPro" id="IPR002912">
    <property type="entry name" value="ACT_dom"/>
</dbReference>
<name>A0A9D1HJA2_9FIRM</name>
<dbReference type="PANTHER" id="PTHR34875">
    <property type="entry name" value="UPF0237 PROTEIN MJ1558"/>
    <property type="match status" value="1"/>
</dbReference>
<dbReference type="AlphaFoldDB" id="A0A9D1HJA2"/>
<evidence type="ECO:0000259" key="1">
    <source>
        <dbReference type="PROSITE" id="PS51671"/>
    </source>
</evidence>
<gene>
    <name evidence="2" type="ORF">IAB00_03500</name>
</gene>
<dbReference type="InterPro" id="IPR022986">
    <property type="entry name" value="UPF0237_ACT"/>
</dbReference>
<dbReference type="SUPFAM" id="SSF55021">
    <property type="entry name" value="ACT-like"/>
    <property type="match status" value="1"/>
</dbReference>
<dbReference type="EMBL" id="DVMH01000020">
    <property type="protein sequence ID" value="HIU10299.1"/>
    <property type="molecule type" value="Genomic_DNA"/>
</dbReference>
<organism evidence="2 3">
    <name type="scientific">Candidatus Avidehalobacter gallistercoris</name>
    <dbReference type="NCBI Taxonomy" id="2840694"/>
    <lineage>
        <taxon>Bacteria</taxon>
        <taxon>Bacillati</taxon>
        <taxon>Bacillota</taxon>
        <taxon>Clostridia</taxon>
        <taxon>Eubacteriales</taxon>
        <taxon>Peptococcaceae</taxon>
        <taxon>Peptococcaceae incertae sedis</taxon>
        <taxon>Candidatus Avidehalobacter</taxon>
    </lineage>
</organism>
<dbReference type="Pfam" id="PF13740">
    <property type="entry name" value="ACT_6"/>
    <property type="match status" value="1"/>
</dbReference>
<dbReference type="PROSITE" id="PS51671">
    <property type="entry name" value="ACT"/>
    <property type="match status" value="1"/>
</dbReference>
<comment type="caution">
    <text evidence="2">The sequence shown here is derived from an EMBL/GenBank/DDBJ whole genome shotgun (WGS) entry which is preliminary data.</text>
</comment>
<reference evidence="2" key="1">
    <citation type="submission" date="2020-10" db="EMBL/GenBank/DDBJ databases">
        <authorList>
            <person name="Gilroy R."/>
        </authorList>
    </citation>
    <scope>NUCLEOTIDE SEQUENCE</scope>
    <source>
        <strain evidence="2">2830</strain>
    </source>
</reference>
<feature type="domain" description="ACT" evidence="1">
    <location>
        <begin position="4"/>
        <end position="83"/>
    </location>
</feature>
<reference evidence="2" key="2">
    <citation type="journal article" date="2021" name="PeerJ">
        <title>Extensive microbial diversity within the chicken gut microbiome revealed by metagenomics and culture.</title>
        <authorList>
            <person name="Gilroy R."/>
            <person name="Ravi A."/>
            <person name="Getino M."/>
            <person name="Pursley I."/>
            <person name="Horton D.L."/>
            <person name="Alikhan N.F."/>
            <person name="Baker D."/>
            <person name="Gharbi K."/>
            <person name="Hall N."/>
            <person name="Watson M."/>
            <person name="Adriaenssens E.M."/>
            <person name="Foster-Nyarko E."/>
            <person name="Jarju S."/>
            <person name="Secka A."/>
            <person name="Antonio M."/>
            <person name="Oren A."/>
            <person name="Chaudhuri R.R."/>
            <person name="La Ragione R."/>
            <person name="Hildebrand F."/>
            <person name="Pallen M.J."/>
        </authorList>
    </citation>
    <scope>NUCLEOTIDE SEQUENCE</scope>
    <source>
        <strain evidence="2">2830</strain>
    </source>
</reference>